<dbReference type="SUPFAM" id="SSF51905">
    <property type="entry name" value="FAD/NAD(P)-binding domain"/>
    <property type="match status" value="1"/>
</dbReference>
<feature type="domain" description="FAD dependent oxidoreductase" evidence="2">
    <location>
        <begin position="7"/>
        <end position="357"/>
    </location>
</feature>
<dbReference type="Pfam" id="PF01266">
    <property type="entry name" value="DAO"/>
    <property type="match status" value="1"/>
</dbReference>
<evidence type="ECO:0000259" key="2">
    <source>
        <dbReference type="Pfam" id="PF01266"/>
    </source>
</evidence>
<evidence type="ECO:0000313" key="3">
    <source>
        <dbReference type="EMBL" id="SVA75405.1"/>
    </source>
</evidence>
<accession>A0A381YEI4</accession>
<sequence>MAKRTYDVVVVGAGILGSTTAYYLKRNGVSNVLLLDRGDAASGGTGKSAAIVRSYYSVPVMARLAREAVMLFHNLEEEIGVDGGFHATGFTQLVPPDWVDTAKALVAMHQSLGVDTDFVGKQDWETRFPWLEPEGLGAIVFEAASGYADPVQTTEGFVNAFQNLGGQFQPGTPVRGLVRDGDRITGVILESEQITAAAVVNAAGPWSTFLAKSADIDLPIRAVREQDSVWEVRPGRALPSTPVSNPIEATYMRPMGEGRWLFGRGYPKSYFDVDPYNYKESADEDFVLDLRDRWCQRIPSLQGSKLLHAYAALYDVTPDWIPFVGPREGLDGYYDAAGGSGHAFKTGPIFGRELAEWIVENSVRDDFRQFSHDRLAAGNSFDQAFGGNRV</sequence>
<gene>
    <name evidence="3" type="ORF">METZ01_LOCUS128259</name>
</gene>
<dbReference type="GO" id="GO:0005737">
    <property type="term" value="C:cytoplasm"/>
    <property type="evidence" value="ECO:0007669"/>
    <property type="project" value="TreeGrafter"/>
</dbReference>
<dbReference type="PANTHER" id="PTHR13847:SF287">
    <property type="entry name" value="FAD-DEPENDENT OXIDOREDUCTASE DOMAIN-CONTAINING PROTEIN 1"/>
    <property type="match status" value="1"/>
</dbReference>
<keyword evidence="1" id="KW-0560">Oxidoreductase</keyword>
<name>A0A381YEI4_9ZZZZ</name>
<evidence type="ECO:0000256" key="1">
    <source>
        <dbReference type="ARBA" id="ARBA00023002"/>
    </source>
</evidence>
<protein>
    <recommendedName>
        <fullName evidence="2">FAD dependent oxidoreductase domain-containing protein</fullName>
    </recommendedName>
</protein>
<dbReference type="InterPro" id="IPR036188">
    <property type="entry name" value="FAD/NAD-bd_sf"/>
</dbReference>
<dbReference type="GO" id="GO:0016491">
    <property type="term" value="F:oxidoreductase activity"/>
    <property type="evidence" value="ECO:0007669"/>
    <property type="project" value="UniProtKB-KW"/>
</dbReference>
<dbReference type="InterPro" id="IPR006076">
    <property type="entry name" value="FAD-dep_OxRdtase"/>
</dbReference>
<dbReference type="Gene3D" id="3.30.9.10">
    <property type="entry name" value="D-Amino Acid Oxidase, subunit A, domain 2"/>
    <property type="match status" value="1"/>
</dbReference>
<reference evidence="3" key="1">
    <citation type="submission" date="2018-05" db="EMBL/GenBank/DDBJ databases">
        <authorList>
            <person name="Lanie J.A."/>
            <person name="Ng W.-L."/>
            <person name="Kazmierczak K.M."/>
            <person name="Andrzejewski T.M."/>
            <person name="Davidsen T.M."/>
            <person name="Wayne K.J."/>
            <person name="Tettelin H."/>
            <person name="Glass J.I."/>
            <person name="Rusch D."/>
            <person name="Podicherti R."/>
            <person name="Tsui H.-C.T."/>
            <person name="Winkler M.E."/>
        </authorList>
    </citation>
    <scope>NUCLEOTIDE SEQUENCE</scope>
</reference>
<proteinExistence type="predicted"/>
<dbReference type="EMBL" id="UINC01018043">
    <property type="protein sequence ID" value="SVA75405.1"/>
    <property type="molecule type" value="Genomic_DNA"/>
</dbReference>
<dbReference type="Gene3D" id="3.50.50.60">
    <property type="entry name" value="FAD/NAD(P)-binding domain"/>
    <property type="match status" value="1"/>
</dbReference>
<dbReference type="PANTHER" id="PTHR13847">
    <property type="entry name" value="SARCOSINE DEHYDROGENASE-RELATED"/>
    <property type="match status" value="1"/>
</dbReference>
<dbReference type="AlphaFoldDB" id="A0A381YEI4"/>
<organism evidence="3">
    <name type="scientific">marine metagenome</name>
    <dbReference type="NCBI Taxonomy" id="408172"/>
    <lineage>
        <taxon>unclassified sequences</taxon>
        <taxon>metagenomes</taxon>
        <taxon>ecological metagenomes</taxon>
    </lineage>
</organism>